<dbReference type="GO" id="GO:0016567">
    <property type="term" value="P:protein ubiquitination"/>
    <property type="evidence" value="ECO:0007669"/>
    <property type="project" value="UniProtKB-UniPathway"/>
</dbReference>
<dbReference type="VEuPathDB" id="VectorBase:LLOJ004564"/>
<evidence type="ECO:0000313" key="9">
    <source>
        <dbReference type="EMBL" id="MBC1175966.1"/>
    </source>
</evidence>
<dbReference type="SUPFAM" id="SSF54695">
    <property type="entry name" value="POZ domain"/>
    <property type="match status" value="1"/>
</dbReference>
<evidence type="ECO:0000313" key="11">
    <source>
        <dbReference type="Proteomes" id="UP000092461"/>
    </source>
</evidence>
<dbReference type="GeneID" id="129795114"/>
<dbReference type="Pfam" id="PF07707">
    <property type="entry name" value="BACK"/>
    <property type="match status" value="1"/>
</dbReference>
<sequence length="572" mass="63944">MDGNESRNSGDERYVLFKQDDLFSDSFPLMREIRRQGKLCDVTLKVDDHSFSAHRIVLSATIPYFYAMFTNNMAESRIKEITMKEIEPQALESLINFAYSGTVKIDSQNVQGLMVGASFLQLNKVRDACADFLISKFSAHNVLGIRYFADSLSCTHLVSAADKFINQYFYLVAESDEFLGLCFEELIDLVRRDELNVPSEEKIFDACMKWVKHENSRTTLLPRVLANVRLPLLSPQFLADHVATEELIKTSHQCRDLVDEAKDCHLMPERRALVQSYRTRQRHCNAVGYIYAVGGLTKSGDSVSTCEIYNPIKMEWTMGEPMSTLRSRVGVAVTGGKLYAFGGFNGTERLSTVEVYDRKMRKWTQGRSMLCKRSAVGVAALNDLVYVCGGYDGVTSLNTVECYNPKTDTWATVAPMMKYRSAGGVAPLGQHIYALGGHDGLSIFDSVERYDPITNTWTKVKPMLNRRCRLGVATLNNKLYACGGYDGNTFLSSVEMYDPVKDTWKPVASMNVKRSRVALCANMGKLWAIGGYNGESNLMSMEIYCPETDTWTFDAPMCAHGGGVGVGVLPMP</sequence>
<keyword evidence="3" id="KW-0880">Kelch repeat</keyword>
<dbReference type="PANTHER" id="PTHR24412:SF497">
    <property type="entry name" value="KELCH-LIKE PROTEIN 18"/>
    <property type="match status" value="1"/>
</dbReference>
<dbReference type="SMART" id="SM00225">
    <property type="entry name" value="BTB"/>
    <property type="match status" value="1"/>
</dbReference>
<dbReference type="InterPro" id="IPR011333">
    <property type="entry name" value="SKP1/BTB/POZ_sf"/>
</dbReference>
<dbReference type="InterPro" id="IPR017096">
    <property type="entry name" value="BTB-kelch_protein"/>
</dbReference>
<dbReference type="VEuPathDB" id="VectorBase:LLONM1_003968"/>
<dbReference type="EMBL" id="AJWK01014218">
    <property type="status" value="NOT_ANNOTATED_CDS"/>
    <property type="molecule type" value="Genomic_DNA"/>
</dbReference>
<dbReference type="Gene3D" id="1.25.40.420">
    <property type="match status" value="1"/>
</dbReference>
<dbReference type="FunFam" id="1.25.40.420:FF:000001">
    <property type="entry name" value="Kelch-like family member 12"/>
    <property type="match status" value="1"/>
</dbReference>
<keyword evidence="11" id="KW-1185">Reference proteome</keyword>
<evidence type="ECO:0000313" key="10">
    <source>
        <dbReference type="EnsemblMetazoa" id="LLOJ004564-PA"/>
    </source>
</evidence>
<dbReference type="CDD" id="cd18247">
    <property type="entry name" value="BTB_POZ_KLHL18"/>
    <property type="match status" value="1"/>
</dbReference>
<protein>
    <recommendedName>
        <fullName evidence="2">Kelch-like protein diablo</fullName>
    </recommendedName>
</protein>
<dbReference type="PIRSF" id="PIRSF037037">
    <property type="entry name" value="Kelch-like_protein_gigaxonin"/>
    <property type="match status" value="1"/>
</dbReference>
<dbReference type="EnsemblMetazoa" id="LLOJ004564-RA">
    <property type="protein sequence ID" value="LLOJ004564-PA"/>
    <property type="gene ID" value="LLOJ004564"/>
</dbReference>
<reference evidence="10" key="3">
    <citation type="submission" date="2020-05" db="UniProtKB">
        <authorList>
            <consortium name="EnsemblMetazoa"/>
        </authorList>
    </citation>
    <scope>IDENTIFICATION</scope>
    <source>
        <strain evidence="10">Jacobina</strain>
    </source>
</reference>
<evidence type="ECO:0000256" key="5">
    <source>
        <dbReference type="ARBA" id="ARBA00022786"/>
    </source>
</evidence>
<dbReference type="InterPro" id="IPR000210">
    <property type="entry name" value="BTB/POZ_dom"/>
</dbReference>
<reference evidence="9" key="2">
    <citation type="journal article" date="2020" name="BMC">
        <title>Leishmania infection induces a limited differential gene expression in the sand fly midgut.</title>
        <authorList>
            <person name="Coutinho-Abreu I.V."/>
            <person name="Serafim T.D."/>
            <person name="Meneses C."/>
            <person name="Kamhawi S."/>
            <person name="Oliveira F."/>
            <person name="Valenzuela J.G."/>
        </authorList>
    </citation>
    <scope>NUCLEOTIDE SEQUENCE</scope>
    <source>
        <strain evidence="9">Jacobina</strain>
        <tissue evidence="9">Midgut</tissue>
    </source>
</reference>
<evidence type="ECO:0000256" key="7">
    <source>
        <dbReference type="ARBA" id="ARBA00043912"/>
    </source>
</evidence>
<dbReference type="CTD" id="23276"/>
<dbReference type="PRINTS" id="PR00501">
    <property type="entry name" value="KELCHREPEAT"/>
</dbReference>
<evidence type="ECO:0000256" key="6">
    <source>
        <dbReference type="ARBA" id="ARBA00023203"/>
    </source>
</evidence>
<dbReference type="Pfam" id="PF00651">
    <property type="entry name" value="BTB"/>
    <property type="match status" value="1"/>
</dbReference>
<dbReference type="GO" id="GO:0003779">
    <property type="term" value="F:actin binding"/>
    <property type="evidence" value="ECO:0007669"/>
    <property type="project" value="UniProtKB-KW"/>
</dbReference>
<dbReference type="EMBL" id="GITU01007263">
    <property type="protein sequence ID" value="MBC1175966.1"/>
    <property type="molecule type" value="Transcribed_RNA"/>
</dbReference>
<organism evidence="10 11">
    <name type="scientific">Lutzomyia longipalpis</name>
    <name type="common">Sand fly</name>
    <dbReference type="NCBI Taxonomy" id="7200"/>
    <lineage>
        <taxon>Eukaryota</taxon>
        <taxon>Metazoa</taxon>
        <taxon>Ecdysozoa</taxon>
        <taxon>Arthropoda</taxon>
        <taxon>Hexapoda</taxon>
        <taxon>Insecta</taxon>
        <taxon>Pterygota</taxon>
        <taxon>Neoptera</taxon>
        <taxon>Endopterygota</taxon>
        <taxon>Diptera</taxon>
        <taxon>Nematocera</taxon>
        <taxon>Psychodoidea</taxon>
        <taxon>Psychodidae</taxon>
        <taxon>Lutzomyia</taxon>
        <taxon>Lutzomyia</taxon>
    </lineage>
</organism>
<dbReference type="EMBL" id="AJWK01014219">
    <property type="status" value="NOT_ANNOTATED_CDS"/>
    <property type="molecule type" value="Genomic_DNA"/>
</dbReference>
<dbReference type="Pfam" id="PF01344">
    <property type="entry name" value="Kelch_1"/>
    <property type="match status" value="2"/>
</dbReference>
<dbReference type="InterPro" id="IPR011705">
    <property type="entry name" value="BACK"/>
</dbReference>
<name>A0A1B0GIK3_LUTLO</name>
<evidence type="ECO:0000256" key="3">
    <source>
        <dbReference type="ARBA" id="ARBA00022441"/>
    </source>
</evidence>
<evidence type="ECO:0000259" key="8">
    <source>
        <dbReference type="PROSITE" id="PS50097"/>
    </source>
</evidence>
<dbReference type="UniPathway" id="UPA00143"/>
<dbReference type="Proteomes" id="UP000092461">
    <property type="component" value="Unassembled WGS sequence"/>
</dbReference>
<dbReference type="Gene3D" id="2.120.10.80">
    <property type="entry name" value="Kelch-type beta propeller"/>
    <property type="match status" value="2"/>
</dbReference>
<dbReference type="SUPFAM" id="SSF117281">
    <property type="entry name" value="Kelch motif"/>
    <property type="match status" value="2"/>
</dbReference>
<keyword evidence="6" id="KW-0009">Actin-binding</keyword>
<dbReference type="InterPro" id="IPR015915">
    <property type="entry name" value="Kelch-typ_b-propeller"/>
</dbReference>
<dbReference type="PROSITE" id="PS50097">
    <property type="entry name" value="BTB"/>
    <property type="match status" value="1"/>
</dbReference>
<evidence type="ECO:0000256" key="1">
    <source>
        <dbReference type="ARBA" id="ARBA00004906"/>
    </source>
</evidence>
<dbReference type="OrthoDB" id="45365at2759"/>
<comment type="function">
    <text evidence="7">Probable substrate-specific adapter of an E3 ubiquitin-protein ligase complex which mediates the ubiquitination and subsequent proteasomal degradation of target proteins. May have a role in synapse differentiation and growth.</text>
</comment>
<accession>A0A1B0GIK3</accession>
<dbReference type="PANTHER" id="PTHR24412">
    <property type="entry name" value="KELCH PROTEIN"/>
    <property type="match status" value="1"/>
</dbReference>
<dbReference type="EMBL" id="AJWK01014217">
    <property type="status" value="NOT_ANNOTATED_CDS"/>
    <property type="molecule type" value="Genomic_DNA"/>
</dbReference>
<proteinExistence type="predicted"/>
<reference evidence="11" key="1">
    <citation type="submission" date="2012-05" db="EMBL/GenBank/DDBJ databases">
        <title>Whole Genome Assembly of Lutzomyia longipalpis.</title>
        <authorList>
            <person name="Richards S."/>
            <person name="Qu C."/>
            <person name="Dillon R."/>
            <person name="Worley K."/>
            <person name="Scherer S."/>
            <person name="Batterton M."/>
            <person name="Taylor A."/>
            <person name="Hawes A."/>
            <person name="Hernandez B."/>
            <person name="Kovar C."/>
            <person name="Mandapat C."/>
            <person name="Pham C."/>
            <person name="Qu C."/>
            <person name="Jing C."/>
            <person name="Bess C."/>
            <person name="Bandaranaike D."/>
            <person name="Ngo D."/>
            <person name="Ongeri F."/>
            <person name="Arias F."/>
            <person name="Lara F."/>
            <person name="Weissenberger G."/>
            <person name="Kamau G."/>
            <person name="Han H."/>
            <person name="Shen H."/>
            <person name="Dinh H."/>
            <person name="Khalil I."/>
            <person name="Jones J."/>
            <person name="Shafer J."/>
            <person name="Jayaseelan J."/>
            <person name="Quiroz J."/>
            <person name="Blankenburg K."/>
            <person name="Nguyen L."/>
            <person name="Jackson L."/>
            <person name="Francisco L."/>
            <person name="Tang L.-Y."/>
            <person name="Pu L.-L."/>
            <person name="Perales L."/>
            <person name="Lorensuhewa L."/>
            <person name="Munidasa M."/>
            <person name="Coyle M."/>
            <person name="Taylor M."/>
            <person name="Puazo M."/>
            <person name="Firestine M."/>
            <person name="Scheel M."/>
            <person name="Javaid M."/>
            <person name="Wang M."/>
            <person name="Li M."/>
            <person name="Tabassum N."/>
            <person name="Saada N."/>
            <person name="Osuji N."/>
            <person name="Aqrawi P."/>
            <person name="Fu Q."/>
            <person name="Thornton R."/>
            <person name="Raj R."/>
            <person name="Goodspeed R."/>
            <person name="Mata R."/>
            <person name="Najjar R."/>
            <person name="Gubbala S."/>
            <person name="Lee S."/>
            <person name="Denson S."/>
            <person name="Patil S."/>
            <person name="Macmil S."/>
            <person name="Qi S."/>
            <person name="Matskevitch T."/>
            <person name="Palculict T."/>
            <person name="Mathew T."/>
            <person name="Vee V."/>
            <person name="Velamala V."/>
            <person name="Korchina V."/>
            <person name="Cai W."/>
            <person name="Liu W."/>
            <person name="Dai W."/>
            <person name="Zou X."/>
            <person name="Zhu Y."/>
            <person name="Zhang Y."/>
            <person name="Wu Y.-Q."/>
            <person name="Xin Y."/>
            <person name="Nazarath L."/>
            <person name="Kovar C."/>
            <person name="Han Y."/>
            <person name="Muzny D."/>
            <person name="Gibbs R."/>
        </authorList>
    </citation>
    <scope>NUCLEOTIDE SEQUENCE [LARGE SCALE GENOMIC DNA]</scope>
    <source>
        <strain evidence="11">Jacobina</strain>
    </source>
</reference>
<dbReference type="Pfam" id="PF24681">
    <property type="entry name" value="Kelch_KLHDC2_KLHL20_DRC7"/>
    <property type="match status" value="1"/>
</dbReference>
<dbReference type="KEGG" id="lll:129795114"/>
<evidence type="ECO:0000256" key="4">
    <source>
        <dbReference type="ARBA" id="ARBA00022737"/>
    </source>
</evidence>
<feature type="domain" description="BTB" evidence="8">
    <location>
        <begin position="40"/>
        <end position="107"/>
    </location>
</feature>
<dbReference type="InterPro" id="IPR030603">
    <property type="entry name" value="KLHL18_BTB/POZ"/>
</dbReference>
<dbReference type="InterPro" id="IPR006652">
    <property type="entry name" value="Kelch_1"/>
</dbReference>
<dbReference type="EMBL" id="AJWK01014216">
    <property type="status" value="NOT_ANNOTATED_CDS"/>
    <property type="molecule type" value="Genomic_DNA"/>
</dbReference>
<keyword evidence="5" id="KW-0833">Ubl conjugation pathway</keyword>
<dbReference type="RefSeq" id="XP_055692134.1">
    <property type="nucleotide sequence ID" value="XM_055836159.1"/>
</dbReference>
<dbReference type="SMART" id="SM00612">
    <property type="entry name" value="Kelch"/>
    <property type="match status" value="6"/>
</dbReference>
<dbReference type="FunFam" id="3.30.710.10:FF:000001">
    <property type="entry name" value="Kelch-like family member 20"/>
    <property type="match status" value="1"/>
</dbReference>
<dbReference type="Gene3D" id="3.30.710.10">
    <property type="entry name" value="Potassium Channel Kv1.1, Chain A"/>
    <property type="match status" value="1"/>
</dbReference>
<dbReference type="AlphaFoldDB" id="A0A1B0GIK3"/>
<comment type="pathway">
    <text evidence="1">Protein modification; protein ubiquitination.</text>
</comment>
<evidence type="ECO:0000256" key="2">
    <source>
        <dbReference type="ARBA" id="ARBA00013699"/>
    </source>
</evidence>
<dbReference type="SMART" id="SM00875">
    <property type="entry name" value="BACK"/>
    <property type="match status" value="1"/>
</dbReference>
<keyword evidence="4" id="KW-0677">Repeat</keyword>